<feature type="domain" description="Peptidase C39-like" evidence="1">
    <location>
        <begin position="9"/>
        <end position="201"/>
    </location>
</feature>
<dbReference type="RefSeq" id="WP_058503310.1">
    <property type="nucleotide sequence ID" value="NZ_CAAAIF010000013.1"/>
</dbReference>
<sequence length="242" mass="27338">MIDLIIHTQPDDESCGPTSLHAIYRYYGLDISLEQVVSTVERSLSGGTLAPMLGKHALEHGFSATIYINNLDVFDPTWWFSADQDNEICQKNLASKLVAQMKHKRNKAIIQASEAYLKYLALGGRVRFHTLSVQLLKHYFQKNIPILTGLSATYLYHSSRERFSKIGESIYDDIRGTPCGHFVVLCGYDERKKLIVVADPHRENPISHDNYYKVSSNRLINAILLGVLTYDANLLIIKPKGV</sequence>
<organism evidence="2 3">
    <name type="scientific">Legionella nautarum</name>
    <dbReference type="NCBI Taxonomy" id="45070"/>
    <lineage>
        <taxon>Bacteria</taxon>
        <taxon>Pseudomonadati</taxon>
        <taxon>Pseudomonadota</taxon>
        <taxon>Gammaproteobacteria</taxon>
        <taxon>Legionellales</taxon>
        <taxon>Legionellaceae</taxon>
        <taxon>Legionella</taxon>
    </lineage>
</organism>
<evidence type="ECO:0000259" key="1">
    <source>
        <dbReference type="Pfam" id="PF13529"/>
    </source>
</evidence>
<dbReference type="SUPFAM" id="SSF54001">
    <property type="entry name" value="Cysteine proteinases"/>
    <property type="match status" value="1"/>
</dbReference>
<gene>
    <name evidence="2" type="ORF">Lnau_0221</name>
</gene>
<dbReference type="OrthoDB" id="9805906at2"/>
<accession>A0A0W0X3I3</accession>
<reference evidence="2 3" key="1">
    <citation type="submission" date="2015-11" db="EMBL/GenBank/DDBJ databases">
        <title>Genomic analysis of 38 Legionella species identifies large and diverse effector repertoires.</title>
        <authorList>
            <person name="Burstein D."/>
            <person name="Amaro F."/>
            <person name="Zusman T."/>
            <person name="Lifshitz Z."/>
            <person name="Cohen O."/>
            <person name="Gilbert J.A."/>
            <person name="Pupko T."/>
            <person name="Shuman H.A."/>
            <person name="Segal G."/>
        </authorList>
    </citation>
    <scope>NUCLEOTIDE SEQUENCE [LARGE SCALE GENOMIC DNA]</scope>
    <source>
        <strain evidence="2 3">ATCC 49506</strain>
    </source>
</reference>
<evidence type="ECO:0000313" key="2">
    <source>
        <dbReference type="EMBL" id="KTD39152.1"/>
    </source>
</evidence>
<dbReference type="InterPro" id="IPR038765">
    <property type="entry name" value="Papain-like_cys_pep_sf"/>
</dbReference>
<keyword evidence="3" id="KW-1185">Reference proteome</keyword>
<dbReference type="InterPro" id="IPR039564">
    <property type="entry name" value="Peptidase_C39-like"/>
</dbReference>
<dbReference type="STRING" id="45070.Lnau_0221"/>
<protein>
    <recommendedName>
        <fullName evidence="1">Peptidase C39-like domain-containing protein</fullName>
    </recommendedName>
</protein>
<dbReference type="EMBL" id="LNYO01000002">
    <property type="protein sequence ID" value="KTD39152.1"/>
    <property type="molecule type" value="Genomic_DNA"/>
</dbReference>
<dbReference type="Gene3D" id="3.90.70.10">
    <property type="entry name" value="Cysteine proteinases"/>
    <property type="match status" value="1"/>
</dbReference>
<dbReference type="Proteomes" id="UP000054725">
    <property type="component" value="Unassembled WGS sequence"/>
</dbReference>
<evidence type="ECO:0000313" key="3">
    <source>
        <dbReference type="Proteomes" id="UP000054725"/>
    </source>
</evidence>
<proteinExistence type="predicted"/>
<dbReference type="Pfam" id="PF13529">
    <property type="entry name" value="Peptidase_C39_2"/>
    <property type="match status" value="1"/>
</dbReference>
<dbReference type="AlphaFoldDB" id="A0A0W0X3I3"/>
<dbReference type="PATRIC" id="fig|45070.6.peg.229"/>
<comment type="caution">
    <text evidence="2">The sequence shown here is derived from an EMBL/GenBank/DDBJ whole genome shotgun (WGS) entry which is preliminary data.</text>
</comment>
<name>A0A0W0X3I3_9GAMM</name>